<dbReference type="Proteomes" id="UP000324358">
    <property type="component" value="Unassembled WGS sequence"/>
</dbReference>
<dbReference type="AlphaFoldDB" id="A0A5D0QUV6"/>
<comment type="caution">
    <text evidence="1">The sequence shown here is derived from an EMBL/GenBank/DDBJ whole genome shotgun (WGS) entry which is preliminary data.</text>
</comment>
<evidence type="ECO:0000313" key="2">
    <source>
        <dbReference type="Proteomes" id="UP000324358"/>
    </source>
</evidence>
<dbReference type="RefSeq" id="WP_066253093.1">
    <property type="nucleotide sequence ID" value="NZ_VSKL01000005.1"/>
</dbReference>
<reference evidence="1 2" key="1">
    <citation type="submission" date="2019-08" db="EMBL/GenBank/DDBJ databases">
        <title>Genomes of Antarctic Bizionia species.</title>
        <authorList>
            <person name="Bowman J.P."/>
        </authorList>
    </citation>
    <scope>NUCLEOTIDE SEQUENCE [LARGE SCALE GENOMIC DNA]</scope>
    <source>
        <strain evidence="1 2">APA-1</strain>
    </source>
</reference>
<evidence type="ECO:0000313" key="1">
    <source>
        <dbReference type="EMBL" id="TYB71984.1"/>
    </source>
</evidence>
<keyword evidence="2" id="KW-1185">Reference proteome</keyword>
<organism evidence="1 2">
    <name type="scientific">Bizionia algoritergicola</name>
    <dbReference type="NCBI Taxonomy" id="291187"/>
    <lineage>
        <taxon>Bacteria</taxon>
        <taxon>Pseudomonadati</taxon>
        <taxon>Bacteroidota</taxon>
        <taxon>Flavobacteriia</taxon>
        <taxon>Flavobacteriales</taxon>
        <taxon>Flavobacteriaceae</taxon>
        <taxon>Bizionia</taxon>
    </lineage>
</organism>
<name>A0A5D0QUV6_9FLAO</name>
<dbReference type="OrthoDB" id="1339084at2"/>
<gene>
    <name evidence="1" type="ORF">ES675_12515</name>
</gene>
<dbReference type="EMBL" id="VSKL01000005">
    <property type="protein sequence ID" value="TYB71984.1"/>
    <property type="molecule type" value="Genomic_DNA"/>
</dbReference>
<proteinExistence type="predicted"/>
<accession>A0A5D0QUV6</accession>
<sequence length="219" mass="25587">MKNPNTFWNWFIENQHKFLQQQKPISPSSHHLKPQQLTDNEVLYYNLQTNLNNYCNNLSFVLIGPSAKKSIQQLIITTNGNKSLILYAANLICKAPKLPGWKFTASIKPRQNLDKIVSGNDSLYEFQNLKIKISDLYFLPTNYCSITQKFDITVYLTEYWKHPQQLLQQAITIMLEDLLGEHLAYSKINHLTIKQYPKNTNLINAYDMKSYFETFSITQ</sequence>
<protein>
    <submittedName>
        <fullName evidence="1">Uncharacterized protein</fullName>
    </submittedName>
</protein>